<evidence type="ECO:0000256" key="7">
    <source>
        <dbReference type="ARBA" id="ARBA00022840"/>
    </source>
</evidence>
<feature type="domain" description="ABC transporter" evidence="10">
    <location>
        <begin position="5"/>
        <end position="241"/>
    </location>
</feature>
<dbReference type="Gene3D" id="3.40.50.300">
    <property type="entry name" value="P-loop containing nucleotide triphosphate hydrolases"/>
    <property type="match status" value="2"/>
</dbReference>
<keyword evidence="8" id="KW-1278">Translocase</keyword>
<evidence type="ECO:0000256" key="2">
    <source>
        <dbReference type="ARBA" id="ARBA00022448"/>
    </source>
</evidence>
<dbReference type="GO" id="GO:0005524">
    <property type="term" value="F:ATP binding"/>
    <property type="evidence" value="ECO:0007669"/>
    <property type="project" value="UniProtKB-KW"/>
</dbReference>
<evidence type="ECO:0000256" key="4">
    <source>
        <dbReference type="ARBA" id="ARBA00022597"/>
    </source>
</evidence>
<dbReference type="Pfam" id="PF00005">
    <property type="entry name" value="ABC_tran"/>
    <property type="match status" value="2"/>
</dbReference>
<dbReference type="AlphaFoldDB" id="A0A4R1QXD2"/>
<sequence>MKKILELKGINKSFSGIQVLHDVSLSLLAGEVLCLVGENGAGKSTLIKILSGAEKPDSGEIVLFDKHYDKMQPSEAIKLGVATIYQDVDLVDTLTVSDNIFQGSEIKFGGIFINRKEQEKITGQLLDRLKIRISPDTLVEDLSPGQKQNLQIAKALYKEAKVIIMDEPTASLGEEETASLMQLIGQLKKDGIGIIYISHYFEEIYRVGDRALVLKDGHSICERVLKETTQEQLIKDMVGRDASNFYQKGNFDKGDNALEIKSYSGNGLVKNVSFSVSRGEIFGLGGLVGAGRTELVRMLFGADRQESGKLYLDGKEITPANPKNAIEKGICYVSEDRKGEGLFLERSVKENISITRNENKFFLSLKEESKLVGNQIGQLDIKVFNQQHEVGKLSGGNQQKVVISRWISMQGDIYIFDEPSKGVDVGAREEIYRLMEGLARQGKIIIMVSSNMPELLSMSDRIGVMKDGELTHIFKAGEVTEDKLLKAYMGVEETGEREKETDNEYKD</sequence>
<reference evidence="11 12" key="1">
    <citation type="submission" date="2019-03" db="EMBL/GenBank/DDBJ databases">
        <title>Genomic Encyclopedia of Type Strains, Phase IV (KMG-IV): sequencing the most valuable type-strain genomes for metagenomic binning, comparative biology and taxonomic classification.</title>
        <authorList>
            <person name="Goeker M."/>
        </authorList>
    </citation>
    <scope>NUCLEOTIDE SEQUENCE [LARGE SCALE GENOMIC DNA]</scope>
    <source>
        <strain evidence="11 12">DSM 100556</strain>
    </source>
</reference>
<evidence type="ECO:0000256" key="8">
    <source>
        <dbReference type="ARBA" id="ARBA00022967"/>
    </source>
</evidence>
<keyword evidence="5" id="KW-0677">Repeat</keyword>
<evidence type="ECO:0000259" key="10">
    <source>
        <dbReference type="PROSITE" id="PS50893"/>
    </source>
</evidence>
<dbReference type="CDD" id="cd03216">
    <property type="entry name" value="ABC_Carb_Monos_I"/>
    <property type="match status" value="1"/>
</dbReference>
<dbReference type="SUPFAM" id="SSF52540">
    <property type="entry name" value="P-loop containing nucleoside triphosphate hydrolases"/>
    <property type="match status" value="2"/>
</dbReference>
<dbReference type="EMBL" id="SLUO01000012">
    <property type="protein sequence ID" value="TCL56284.1"/>
    <property type="molecule type" value="Genomic_DNA"/>
</dbReference>
<accession>A0A4R1QXD2</accession>
<comment type="subcellular location">
    <subcellularLocation>
        <location evidence="1">Cell membrane</location>
        <topology evidence="1">Peripheral membrane protein</topology>
    </subcellularLocation>
</comment>
<evidence type="ECO:0000313" key="11">
    <source>
        <dbReference type="EMBL" id="TCL56284.1"/>
    </source>
</evidence>
<dbReference type="STRING" id="1469948.GCA_000732725_00477"/>
<dbReference type="FunFam" id="3.40.50.300:FF:000127">
    <property type="entry name" value="Ribose import ATP-binding protein RbsA"/>
    <property type="match status" value="1"/>
</dbReference>
<dbReference type="PANTHER" id="PTHR43790">
    <property type="entry name" value="CARBOHYDRATE TRANSPORT ATP-BINDING PROTEIN MG119-RELATED"/>
    <property type="match status" value="1"/>
</dbReference>
<name>A0A4R1QXD2_9FIRM</name>
<evidence type="ECO:0000256" key="9">
    <source>
        <dbReference type="ARBA" id="ARBA00023136"/>
    </source>
</evidence>
<evidence type="ECO:0000313" key="12">
    <source>
        <dbReference type="Proteomes" id="UP000295718"/>
    </source>
</evidence>
<keyword evidence="12" id="KW-1185">Reference proteome</keyword>
<dbReference type="InterPro" id="IPR003439">
    <property type="entry name" value="ABC_transporter-like_ATP-bd"/>
</dbReference>
<dbReference type="GO" id="GO:0016887">
    <property type="term" value="F:ATP hydrolysis activity"/>
    <property type="evidence" value="ECO:0007669"/>
    <property type="project" value="InterPro"/>
</dbReference>
<keyword evidence="2" id="KW-0813">Transport</keyword>
<protein>
    <submittedName>
        <fullName evidence="11">Monosaccharide ABC transporter ATP-binding protein (CUT2 family)</fullName>
    </submittedName>
</protein>
<keyword evidence="4" id="KW-0762">Sugar transport</keyword>
<evidence type="ECO:0000256" key="1">
    <source>
        <dbReference type="ARBA" id="ARBA00004202"/>
    </source>
</evidence>
<dbReference type="InterPro" id="IPR003593">
    <property type="entry name" value="AAA+_ATPase"/>
</dbReference>
<organism evidence="11 12">
    <name type="scientific">Kineothrix alysoides</name>
    <dbReference type="NCBI Taxonomy" id="1469948"/>
    <lineage>
        <taxon>Bacteria</taxon>
        <taxon>Bacillati</taxon>
        <taxon>Bacillota</taxon>
        <taxon>Clostridia</taxon>
        <taxon>Lachnospirales</taxon>
        <taxon>Lachnospiraceae</taxon>
        <taxon>Kineothrix</taxon>
    </lineage>
</organism>
<keyword evidence="6" id="KW-0547">Nucleotide-binding</keyword>
<dbReference type="PANTHER" id="PTHR43790:SF3">
    <property type="entry name" value="D-ALLOSE IMPORT ATP-BINDING PROTEIN ALSA-RELATED"/>
    <property type="match status" value="1"/>
</dbReference>
<dbReference type="SMART" id="SM00382">
    <property type="entry name" value="AAA"/>
    <property type="match status" value="2"/>
</dbReference>
<dbReference type="CDD" id="cd03215">
    <property type="entry name" value="ABC_Carb_Monos_II"/>
    <property type="match status" value="1"/>
</dbReference>
<dbReference type="InterPro" id="IPR027417">
    <property type="entry name" value="P-loop_NTPase"/>
</dbReference>
<dbReference type="PROSITE" id="PS50893">
    <property type="entry name" value="ABC_TRANSPORTER_2"/>
    <property type="match status" value="2"/>
</dbReference>
<dbReference type="GO" id="GO:0005886">
    <property type="term" value="C:plasma membrane"/>
    <property type="evidence" value="ECO:0007669"/>
    <property type="project" value="UniProtKB-SubCell"/>
</dbReference>
<dbReference type="Proteomes" id="UP000295718">
    <property type="component" value="Unassembled WGS sequence"/>
</dbReference>
<keyword evidence="9" id="KW-0472">Membrane</keyword>
<dbReference type="PROSITE" id="PS00211">
    <property type="entry name" value="ABC_TRANSPORTER_1"/>
    <property type="match status" value="1"/>
</dbReference>
<evidence type="ECO:0000256" key="5">
    <source>
        <dbReference type="ARBA" id="ARBA00022737"/>
    </source>
</evidence>
<evidence type="ECO:0000256" key="3">
    <source>
        <dbReference type="ARBA" id="ARBA00022475"/>
    </source>
</evidence>
<evidence type="ECO:0000256" key="6">
    <source>
        <dbReference type="ARBA" id="ARBA00022741"/>
    </source>
</evidence>
<dbReference type="InterPro" id="IPR050107">
    <property type="entry name" value="ABC_carbohydrate_import_ATPase"/>
</dbReference>
<gene>
    <name evidence="11" type="ORF">EDD76_112112</name>
</gene>
<dbReference type="OrthoDB" id="9771863at2"/>
<dbReference type="RefSeq" id="WP_051869244.1">
    <property type="nucleotide sequence ID" value="NZ_JPNB01000001.1"/>
</dbReference>
<proteinExistence type="predicted"/>
<feature type="domain" description="ABC transporter" evidence="10">
    <location>
        <begin position="252"/>
        <end position="492"/>
    </location>
</feature>
<comment type="caution">
    <text evidence="11">The sequence shown here is derived from an EMBL/GenBank/DDBJ whole genome shotgun (WGS) entry which is preliminary data.</text>
</comment>
<keyword evidence="7 11" id="KW-0067">ATP-binding</keyword>
<dbReference type="InterPro" id="IPR017871">
    <property type="entry name" value="ABC_transporter-like_CS"/>
</dbReference>
<keyword evidence="3" id="KW-1003">Cell membrane</keyword>